<comment type="caution">
    <text evidence="1">The sequence shown here is derived from an EMBL/GenBank/DDBJ whole genome shotgun (WGS) entry which is preliminary data.</text>
</comment>
<sequence length="232" mass="24844">MASRTALIVGVGDGLSASLARLLHKEGYSLVLAARNRDKLSALADETGATTVSCDASEPESVRELFDIVPSPLRVAIYNPSARQRGPLIELDPVAVKHAIEVTAYGAFLVGQEAAKAMLAQSDEDGVRGTILFTGASAGVKGFPHSAPFAMGKFAQRGLAQSMARELHPQGVHVGWINIDGGIRNPGRTEPADRPDSMLDPDAIARTYLDLINQDRSAWSNEVTVRPWVEKF</sequence>
<protein>
    <submittedName>
        <fullName evidence="1">SDR family NAD(P)-dependent oxidoreductase</fullName>
    </submittedName>
</protein>
<dbReference type="InterPro" id="IPR036291">
    <property type="entry name" value="NAD(P)-bd_dom_sf"/>
</dbReference>
<dbReference type="Gene3D" id="3.40.50.720">
    <property type="entry name" value="NAD(P)-binding Rossmann-like Domain"/>
    <property type="match status" value="1"/>
</dbReference>
<dbReference type="Proteomes" id="UP001148313">
    <property type="component" value="Unassembled WGS sequence"/>
</dbReference>
<dbReference type="InterPro" id="IPR002347">
    <property type="entry name" value="SDR_fam"/>
</dbReference>
<keyword evidence="2" id="KW-1185">Reference proteome</keyword>
<dbReference type="RefSeq" id="WP_271087335.1">
    <property type="nucleotide sequence ID" value="NZ_JAPJZH010000001.1"/>
</dbReference>
<gene>
    <name evidence="1" type="ORF">OOZ53_00590</name>
</gene>
<dbReference type="SUPFAM" id="SSF51735">
    <property type="entry name" value="NAD(P)-binding Rossmann-fold domains"/>
    <property type="match status" value="1"/>
</dbReference>
<accession>A0ABT4VGK2</accession>
<dbReference type="PANTHER" id="PTHR43431:SF7">
    <property type="entry name" value="OXIDOREDUCTASE, SHORT CHAIN DEHYDROGENASE_REDUCTASE FAMILY (AFU_ORTHOLOGUE AFUA_5G14000)"/>
    <property type="match status" value="1"/>
</dbReference>
<evidence type="ECO:0000313" key="1">
    <source>
        <dbReference type="EMBL" id="MDA4843824.1"/>
    </source>
</evidence>
<evidence type="ECO:0000313" key="2">
    <source>
        <dbReference type="Proteomes" id="UP001148313"/>
    </source>
</evidence>
<proteinExistence type="predicted"/>
<dbReference type="EMBL" id="JAPJZH010000001">
    <property type="protein sequence ID" value="MDA4843824.1"/>
    <property type="molecule type" value="Genomic_DNA"/>
</dbReference>
<reference evidence="1" key="1">
    <citation type="submission" date="2022-11" db="EMBL/GenBank/DDBJ databases">
        <title>Hoeflea poritis sp. nov., isolated from scleractinian coral Porites lutea.</title>
        <authorList>
            <person name="Zhang G."/>
            <person name="Wei Q."/>
            <person name="Cai L."/>
        </authorList>
    </citation>
    <scope>NUCLEOTIDE SEQUENCE</scope>
    <source>
        <strain evidence="1">E7-10</strain>
    </source>
</reference>
<organism evidence="1 2">
    <name type="scientific">Hoeflea poritis</name>
    <dbReference type="NCBI Taxonomy" id="2993659"/>
    <lineage>
        <taxon>Bacteria</taxon>
        <taxon>Pseudomonadati</taxon>
        <taxon>Pseudomonadota</taxon>
        <taxon>Alphaproteobacteria</taxon>
        <taxon>Hyphomicrobiales</taxon>
        <taxon>Rhizobiaceae</taxon>
        <taxon>Hoeflea</taxon>
    </lineage>
</organism>
<dbReference type="Pfam" id="PF00106">
    <property type="entry name" value="adh_short"/>
    <property type="match status" value="1"/>
</dbReference>
<name>A0ABT4VGK2_9HYPH</name>
<dbReference type="PANTHER" id="PTHR43431">
    <property type="entry name" value="OXIDOREDUCTASE, SHORT CHAIN DEHYDROGENASE/REDUCTASE FAMILY (AFU_ORTHOLOGUE AFUA_5G14000)"/>
    <property type="match status" value="1"/>
</dbReference>